<evidence type="ECO:0000256" key="6">
    <source>
        <dbReference type="PROSITE-ProRule" id="PRU00089"/>
    </source>
</evidence>
<dbReference type="Proteomes" id="UP001162483">
    <property type="component" value="Unassembled WGS sequence"/>
</dbReference>
<dbReference type="InterPro" id="IPR001766">
    <property type="entry name" value="Fork_head_dom"/>
</dbReference>
<accession>A0ABN9FLT1</accession>
<evidence type="ECO:0000256" key="1">
    <source>
        <dbReference type="ARBA" id="ARBA00004123"/>
    </source>
</evidence>
<dbReference type="InterPro" id="IPR036388">
    <property type="entry name" value="WH-like_DNA-bd_sf"/>
</dbReference>
<dbReference type="Gene3D" id="1.10.10.10">
    <property type="entry name" value="Winged helix-like DNA-binding domain superfamily/Winged helix DNA-binding domain"/>
    <property type="match status" value="1"/>
</dbReference>
<evidence type="ECO:0000256" key="5">
    <source>
        <dbReference type="ARBA" id="ARBA00023242"/>
    </source>
</evidence>
<evidence type="ECO:0000259" key="7">
    <source>
        <dbReference type="PROSITE" id="PS50039"/>
    </source>
</evidence>
<dbReference type="InterPro" id="IPR047519">
    <property type="entry name" value="FH_FOXQ2-like"/>
</dbReference>
<dbReference type="PANTHER" id="PTHR11829:SF142">
    <property type="entry name" value="FORK-HEAD DOMAIN-CONTAINING PROTEIN"/>
    <property type="match status" value="1"/>
</dbReference>
<keyword evidence="3 6" id="KW-0238">DNA-binding</keyword>
<evidence type="ECO:0000256" key="2">
    <source>
        <dbReference type="ARBA" id="ARBA00023015"/>
    </source>
</evidence>
<protein>
    <recommendedName>
        <fullName evidence="7">Fork-head domain-containing protein</fullName>
    </recommendedName>
</protein>
<feature type="domain" description="Fork-head" evidence="7">
    <location>
        <begin position="28"/>
        <end position="120"/>
    </location>
</feature>
<organism evidence="8 9">
    <name type="scientific">Staurois parvus</name>
    <dbReference type="NCBI Taxonomy" id="386267"/>
    <lineage>
        <taxon>Eukaryota</taxon>
        <taxon>Metazoa</taxon>
        <taxon>Chordata</taxon>
        <taxon>Craniata</taxon>
        <taxon>Vertebrata</taxon>
        <taxon>Euteleostomi</taxon>
        <taxon>Amphibia</taxon>
        <taxon>Batrachia</taxon>
        <taxon>Anura</taxon>
        <taxon>Neobatrachia</taxon>
        <taxon>Ranoidea</taxon>
        <taxon>Ranidae</taxon>
        <taxon>Staurois</taxon>
    </lineage>
</organism>
<dbReference type="PROSITE" id="PS00658">
    <property type="entry name" value="FORK_HEAD_2"/>
    <property type="match status" value="1"/>
</dbReference>
<gene>
    <name evidence="8" type="ORF">SPARVUS_LOCUS12331252</name>
</gene>
<evidence type="ECO:0000313" key="9">
    <source>
        <dbReference type="Proteomes" id="UP001162483"/>
    </source>
</evidence>
<comment type="subcellular location">
    <subcellularLocation>
        <location evidence="1 6">Nucleus</location>
    </subcellularLocation>
</comment>
<keyword evidence="5 6" id="KW-0539">Nucleus</keyword>
<reference evidence="8" key="1">
    <citation type="submission" date="2023-05" db="EMBL/GenBank/DDBJ databases">
        <authorList>
            <person name="Stuckert A."/>
        </authorList>
    </citation>
    <scope>NUCLEOTIDE SEQUENCE</scope>
</reference>
<proteinExistence type="predicted"/>
<dbReference type="InterPro" id="IPR030456">
    <property type="entry name" value="TF_fork_head_CS_2"/>
</dbReference>
<dbReference type="CDD" id="cd20035">
    <property type="entry name" value="FH_FOXQ2-like"/>
    <property type="match status" value="1"/>
</dbReference>
<dbReference type="SUPFAM" id="SSF46785">
    <property type="entry name" value="Winged helix' DNA-binding domain"/>
    <property type="match status" value="1"/>
</dbReference>
<feature type="DNA-binding region" description="Fork-head" evidence="6">
    <location>
        <begin position="28"/>
        <end position="120"/>
    </location>
</feature>
<dbReference type="InterPro" id="IPR050211">
    <property type="entry name" value="FOX_domain-containing"/>
</dbReference>
<dbReference type="SMART" id="SM00339">
    <property type="entry name" value="FH"/>
    <property type="match status" value="1"/>
</dbReference>
<dbReference type="PROSITE" id="PS50039">
    <property type="entry name" value="FORK_HEAD_3"/>
    <property type="match status" value="1"/>
</dbReference>
<dbReference type="PRINTS" id="PR00053">
    <property type="entry name" value="FORKHEAD"/>
</dbReference>
<sequence>MITGCQLKQKTVHSGNNQHEENNNLLEKPNQSYIALISKAILSTPEKRLQLSDIYQWIMDTYPYYHNQDKSWRNSVRHNLSLNECFIKAGRSDNGKGHYWTVHPANMEAFSRGDYQRRRTRRRIRR</sequence>
<comment type="caution">
    <text evidence="8">The sequence shown here is derived from an EMBL/GenBank/DDBJ whole genome shotgun (WGS) entry which is preliminary data.</text>
</comment>
<keyword evidence="2" id="KW-0805">Transcription regulation</keyword>
<dbReference type="Pfam" id="PF00250">
    <property type="entry name" value="Forkhead"/>
    <property type="match status" value="1"/>
</dbReference>
<dbReference type="InterPro" id="IPR036390">
    <property type="entry name" value="WH_DNA-bd_sf"/>
</dbReference>
<dbReference type="PANTHER" id="PTHR11829">
    <property type="entry name" value="FORKHEAD BOX PROTEIN"/>
    <property type="match status" value="1"/>
</dbReference>
<keyword evidence="4" id="KW-0804">Transcription</keyword>
<evidence type="ECO:0000256" key="3">
    <source>
        <dbReference type="ARBA" id="ARBA00023125"/>
    </source>
</evidence>
<evidence type="ECO:0000256" key="4">
    <source>
        <dbReference type="ARBA" id="ARBA00023163"/>
    </source>
</evidence>
<name>A0ABN9FLT1_9NEOB</name>
<keyword evidence="9" id="KW-1185">Reference proteome</keyword>
<dbReference type="EMBL" id="CATNWA010017109">
    <property type="protein sequence ID" value="CAI9598003.1"/>
    <property type="molecule type" value="Genomic_DNA"/>
</dbReference>
<evidence type="ECO:0000313" key="8">
    <source>
        <dbReference type="EMBL" id="CAI9598003.1"/>
    </source>
</evidence>